<evidence type="ECO:0000313" key="1">
    <source>
        <dbReference type="EMBL" id="GFR11224.1"/>
    </source>
</evidence>
<gene>
    <name evidence="1" type="ORF">TNCT_565121</name>
</gene>
<proteinExistence type="predicted"/>
<organism evidence="1 2">
    <name type="scientific">Trichonephila clavata</name>
    <name type="common">Joro spider</name>
    <name type="synonym">Nephila clavata</name>
    <dbReference type="NCBI Taxonomy" id="2740835"/>
    <lineage>
        <taxon>Eukaryota</taxon>
        <taxon>Metazoa</taxon>
        <taxon>Ecdysozoa</taxon>
        <taxon>Arthropoda</taxon>
        <taxon>Chelicerata</taxon>
        <taxon>Arachnida</taxon>
        <taxon>Araneae</taxon>
        <taxon>Araneomorphae</taxon>
        <taxon>Entelegynae</taxon>
        <taxon>Araneoidea</taxon>
        <taxon>Nephilidae</taxon>
        <taxon>Trichonephila</taxon>
    </lineage>
</organism>
<dbReference type="Proteomes" id="UP000887116">
    <property type="component" value="Unassembled WGS sequence"/>
</dbReference>
<keyword evidence="2" id="KW-1185">Reference proteome</keyword>
<dbReference type="AlphaFoldDB" id="A0A8X6HX02"/>
<accession>A0A8X6HX02</accession>
<name>A0A8X6HX02_TRICU</name>
<protein>
    <submittedName>
        <fullName evidence="1">Uncharacterized protein</fullName>
    </submittedName>
</protein>
<evidence type="ECO:0000313" key="2">
    <source>
        <dbReference type="Proteomes" id="UP000887116"/>
    </source>
</evidence>
<dbReference type="EMBL" id="BMAO01016798">
    <property type="protein sequence ID" value="GFR11224.1"/>
    <property type="molecule type" value="Genomic_DNA"/>
</dbReference>
<comment type="caution">
    <text evidence="1">The sequence shown here is derived from an EMBL/GenBank/DDBJ whole genome shotgun (WGS) entry which is preliminary data.</text>
</comment>
<sequence length="104" mass="11406">MPGIGYGAPKVKATVAEKSLTNSAGTAASCCPSHRNPHWYRTVQTGDHQRWTLESPVASITSSSKHMWSCPVIIIRSSLLYQKPTTCHTPKTVLRLQIGRCSKN</sequence>
<reference evidence="1" key="1">
    <citation type="submission" date="2020-07" db="EMBL/GenBank/DDBJ databases">
        <title>Multicomponent nature underlies the extraordinary mechanical properties of spider dragline silk.</title>
        <authorList>
            <person name="Kono N."/>
            <person name="Nakamura H."/>
            <person name="Mori M."/>
            <person name="Yoshida Y."/>
            <person name="Ohtoshi R."/>
            <person name="Malay A.D."/>
            <person name="Moran D.A.P."/>
            <person name="Tomita M."/>
            <person name="Numata K."/>
            <person name="Arakawa K."/>
        </authorList>
    </citation>
    <scope>NUCLEOTIDE SEQUENCE</scope>
</reference>